<dbReference type="EMBL" id="DSRT01000011">
    <property type="protein sequence ID" value="HGW29342.1"/>
    <property type="molecule type" value="Genomic_DNA"/>
</dbReference>
<evidence type="ECO:0000313" key="19">
    <source>
        <dbReference type="EMBL" id="HGW29342.1"/>
    </source>
</evidence>
<evidence type="ECO:0000256" key="8">
    <source>
        <dbReference type="ARBA" id="ARBA00022603"/>
    </source>
</evidence>
<comment type="subunit">
    <text evidence="4 15 17">Homodimer.</text>
</comment>
<comment type="function">
    <text evidence="1 15 17">Specifically methylates guanosine-37 in various tRNAs.</text>
</comment>
<dbReference type="InterPro" id="IPR002649">
    <property type="entry name" value="tRNA_m1G_MeTrfase_TrmD"/>
</dbReference>
<keyword evidence="8 15" id="KW-0489">Methyltransferase</keyword>
<comment type="catalytic activity">
    <reaction evidence="14 15 17">
        <text>guanosine(37) in tRNA + S-adenosyl-L-methionine = N(1)-methylguanosine(37) in tRNA + S-adenosyl-L-homocysteine + H(+)</text>
        <dbReference type="Rhea" id="RHEA:36899"/>
        <dbReference type="Rhea" id="RHEA-COMP:10145"/>
        <dbReference type="Rhea" id="RHEA-COMP:10147"/>
        <dbReference type="ChEBI" id="CHEBI:15378"/>
        <dbReference type="ChEBI" id="CHEBI:57856"/>
        <dbReference type="ChEBI" id="CHEBI:59789"/>
        <dbReference type="ChEBI" id="CHEBI:73542"/>
        <dbReference type="ChEBI" id="CHEBI:74269"/>
        <dbReference type="EC" id="2.1.1.228"/>
    </reaction>
</comment>
<dbReference type="SUPFAM" id="SSF75217">
    <property type="entry name" value="alpha/beta knot"/>
    <property type="match status" value="1"/>
</dbReference>
<evidence type="ECO:0000256" key="13">
    <source>
        <dbReference type="ARBA" id="ARBA00033392"/>
    </source>
</evidence>
<name>A0A7C4XUS2_UNCKA</name>
<dbReference type="CDD" id="cd18080">
    <property type="entry name" value="TrmD-like"/>
    <property type="match status" value="1"/>
</dbReference>
<dbReference type="AlphaFoldDB" id="A0A7C4XUS2"/>
<dbReference type="Pfam" id="PF01746">
    <property type="entry name" value="tRNA_m1G_MT"/>
    <property type="match status" value="1"/>
</dbReference>
<evidence type="ECO:0000256" key="12">
    <source>
        <dbReference type="ARBA" id="ARBA00029736"/>
    </source>
</evidence>
<evidence type="ECO:0000256" key="9">
    <source>
        <dbReference type="ARBA" id="ARBA00022679"/>
    </source>
</evidence>
<evidence type="ECO:0000256" key="3">
    <source>
        <dbReference type="ARBA" id="ARBA00007630"/>
    </source>
</evidence>
<dbReference type="NCBIfam" id="NF000648">
    <property type="entry name" value="PRK00026.1"/>
    <property type="match status" value="1"/>
</dbReference>
<proteinExistence type="inferred from homology"/>
<comment type="similarity">
    <text evidence="3 15 17">Belongs to the RNA methyltransferase TrmD family.</text>
</comment>
<keyword evidence="9 15" id="KW-0808">Transferase</keyword>
<evidence type="ECO:0000256" key="7">
    <source>
        <dbReference type="ARBA" id="ARBA00022490"/>
    </source>
</evidence>
<reference evidence="19" key="1">
    <citation type="journal article" date="2020" name="mSystems">
        <title>Genome- and Community-Level Interaction Insights into Carbon Utilization and Element Cycling Functions of Hydrothermarchaeota in Hydrothermal Sediment.</title>
        <authorList>
            <person name="Zhou Z."/>
            <person name="Liu Y."/>
            <person name="Xu W."/>
            <person name="Pan J."/>
            <person name="Luo Z.H."/>
            <person name="Li M."/>
        </authorList>
    </citation>
    <scope>NUCLEOTIDE SEQUENCE [LARGE SCALE GENOMIC DNA]</scope>
    <source>
        <strain evidence="19">SpSt-417</strain>
    </source>
</reference>
<evidence type="ECO:0000256" key="11">
    <source>
        <dbReference type="ARBA" id="ARBA00022694"/>
    </source>
</evidence>
<dbReference type="InterPro" id="IPR029026">
    <property type="entry name" value="tRNA_m1G_MTases_N"/>
</dbReference>
<evidence type="ECO:0000256" key="14">
    <source>
        <dbReference type="ARBA" id="ARBA00047783"/>
    </source>
</evidence>
<evidence type="ECO:0000256" key="10">
    <source>
        <dbReference type="ARBA" id="ARBA00022691"/>
    </source>
</evidence>
<feature type="binding site" evidence="15 16">
    <location>
        <begin position="145"/>
        <end position="150"/>
    </location>
    <ligand>
        <name>S-adenosyl-L-methionine</name>
        <dbReference type="ChEBI" id="CHEBI:59789"/>
    </ligand>
</feature>
<sequence length="232" mass="26393">MVRGRMAAHLSHPMIKFEIVTLFPELFKEHTKTLPLKRALEKNLIEVNFTNIRNFAVDKRGSVDDKTYGGGVGMIIRPEPIFEAVESIKRIENSKVVLLSPRGEKFTQEKAAVYSKLNQIILICGRYEGVDARVEEFLADEIVSIGDFVISGGELPAMLIMEAVTRLIPGVLEKEEATEYESFSQNPQQIEYPQYTRPEDYRGMRVPPVLLSGNHAEIEKWRNSLTKNKNLK</sequence>
<keyword evidence="10 15" id="KW-0949">S-adenosyl-L-methionine</keyword>
<evidence type="ECO:0000256" key="17">
    <source>
        <dbReference type="RuleBase" id="RU003464"/>
    </source>
</evidence>
<dbReference type="Gene3D" id="3.40.1280.10">
    <property type="match status" value="1"/>
</dbReference>
<dbReference type="NCBIfam" id="TIGR00088">
    <property type="entry name" value="trmD"/>
    <property type="match status" value="1"/>
</dbReference>
<dbReference type="Gene3D" id="1.10.1270.20">
    <property type="entry name" value="tRNA(m1g37)methyltransferase, domain 2"/>
    <property type="match status" value="1"/>
</dbReference>
<evidence type="ECO:0000256" key="16">
    <source>
        <dbReference type="PIRSR" id="PIRSR000386-1"/>
    </source>
</evidence>
<evidence type="ECO:0000256" key="1">
    <source>
        <dbReference type="ARBA" id="ARBA00002634"/>
    </source>
</evidence>
<dbReference type="GO" id="GO:0052906">
    <property type="term" value="F:tRNA (guanine(37)-N1)-methyltransferase activity"/>
    <property type="evidence" value="ECO:0007669"/>
    <property type="project" value="UniProtKB-UniRule"/>
</dbReference>
<dbReference type="PANTHER" id="PTHR46417:SF1">
    <property type="entry name" value="TRNA (GUANINE-N(1)-)-METHYLTRANSFERASE"/>
    <property type="match status" value="1"/>
</dbReference>
<feature type="binding site" evidence="15 16">
    <location>
        <position position="125"/>
    </location>
    <ligand>
        <name>S-adenosyl-L-methionine</name>
        <dbReference type="ChEBI" id="CHEBI:59789"/>
    </ligand>
</feature>
<protein>
    <recommendedName>
        <fullName evidence="6 15">tRNA (guanine-N(1)-)-methyltransferase</fullName>
        <ecNumber evidence="5 15">2.1.1.228</ecNumber>
    </recommendedName>
    <alternativeName>
        <fullName evidence="12 15">M1G-methyltransferase</fullName>
    </alternativeName>
    <alternativeName>
        <fullName evidence="13 15">tRNA [GM37] methyltransferase</fullName>
    </alternativeName>
</protein>
<dbReference type="InterPro" id="IPR016009">
    <property type="entry name" value="tRNA_MeTrfase_TRMD/TRM10"/>
</dbReference>
<dbReference type="GO" id="GO:0002939">
    <property type="term" value="P:tRNA N1-guanine methylation"/>
    <property type="evidence" value="ECO:0007669"/>
    <property type="project" value="TreeGrafter"/>
</dbReference>
<dbReference type="InterPro" id="IPR023148">
    <property type="entry name" value="tRNA_m1G_MeTrfase_C_sf"/>
</dbReference>
<dbReference type="EC" id="2.1.1.228" evidence="5 15"/>
<dbReference type="GO" id="GO:0005829">
    <property type="term" value="C:cytosol"/>
    <property type="evidence" value="ECO:0007669"/>
    <property type="project" value="TreeGrafter"/>
</dbReference>
<organism evidence="19">
    <name type="scientific">candidate division WWE3 bacterium</name>
    <dbReference type="NCBI Taxonomy" id="2053526"/>
    <lineage>
        <taxon>Bacteria</taxon>
        <taxon>Katanobacteria</taxon>
    </lineage>
</organism>
<dbReference type="PANTHER" id="PTHR46417">
    <property type="entry name" value="TRNA (GUANINE-N(1)-)-METHYLTRANSFERASE"/>
    <property type="match status" value="1"/>
</dbReference>
<dbReference type="FunFam" id="3.40.1280.10:FF:000001">
    <property type="entry name" value="tRNA (guanine-N(1)-)-methyltransferase"/>
    <property type="match status" value="1"/>
</dbReference>
<keyword evidence="11 15" id="KW-0819">tRNA processing</keyword>
<comment type="caution">
    <text evidence="19">The sequence shown here is derived from an EMBL/GenBank/DDBJ whole genome shotgun (WGS) entry which is preliminary data.</text>
</comment>
<dbReference type="InterPro" id="IPR029028">
    <property type="entry name" value="Alpha/beta_knot_MTases"/>
</dbReference>
<evidence type="ECO:0000256" key="6">
    <source>
        <dbReference type="ARBA" id="ARBA00014679"/>
    </source>
</evidence>
<evidence type="ECO:0000259" key="18">
    <source>
        <dbReference type="Pfam" id="PF01746"/>
    </source>
</evidence>
<accession>A0A7C4XUS2</accession>
<gene>
    <name evidence="15 19" type="primary">trmD</name>
    <name evidence="19" type="ORF">ENR63_00220</name>
</gene>
<dbReference type="HAMAP" id="MF_00605">
    <property type="entry name" value="TrmD"/>
    <property type="match status" value="1"/>
</dbReference>
<evidence type="ECO:0000256" key="2">
    <source>
        <dbReference type="ARBA" id="ARBA00004496"/>
    </source>
</evidence>
<evidence type="ECO:0000256" key="5">
    <source>
        <dbReference type="ARBA" id="ARBA00012807"/>
    </source>
</evidence>
<evidence type="ECO:0000256" key="15">
    <source>
        <dbReference type="HAMAP-Rule" id="MF_00605"/>
    </source>
</evidence>
<comment type="subcellular location">
    <subcellularLocation>
        <location evidence="2 15 17">Cytoplasm</location>
    </subcellularLocation>
</comment>
<evidence type="ECO:0000256" key="4">
    <source>
        <dbReference type="ARBA" id="ARBA00011738"/>
    </source>
</evidence>
<feature type="domain" description="tRNA methyltransferase TRMD/TRM10-type" evidence="18">
    <location>
        <begin position="15"/>
        <end position="229"/>
    </location>
</feature>
<dbReference type="PIRSF" id="PIRSF000386">
    <property type="entry name" value="tRNA_mtase"/>
    <property type="match status" value="1"/>
</dbReference>
<keyword evidence="7 15" id="KW-0963">Cytoplasm</keyword>